<evidence type="ECO:0000313" key="3">
    <source>
        <dbReference type="Proteomes" id="UP000272051"/>
    </source>
</evidence>
<evidence type="ECO:0000313" key="2">
    <source>
        <dbReference type="EMBL" id="RLE52755.1"/>
    </source>
</evidence>
<evidence type="ECO:0000313" key="1">
    <source>
        <dbReference type="EMBL" id="RLE50331.1"/>
    </source>
</evidence>
<dbReference type="EMBL" id="QMQV01000008">
    <property type="protein sequence ID" value="RLE50331.1"/>
    <property type="molecule type" value="Genomic_DNA"/>
</dbReference>
<dbReference type="AlphaFoldDB" id="A0A497EZU9"/>
<name>A0A497EZU9_9CREN</name>
<accession>A0A497EZU9</accession>
<evidence type="ECO:0000313" key="4">
    <source>
        <dbReference type="Proteomes" id="UP000278475"/>
    </source>
</evidence>
<dbReference type="Proteomes" id="UP000272051">
    <property type="component" value="Unassembled WGS sequence"/>
</dbReference>
<comment type="caution">
    <text evidence="2">The sequence shown here is derived from an EMBL/GenBank/DDBJ whole genome shotgun (WGS) entry which is preliminary data.</text>
</comment>
<dbReference type="EMBL" id="QMQX01000037">
    <property type="protein sequence ID" value="RLE52755.1"/>
    <property type="molecule type" value="Genomic_DNA"/>
</dbReference>
<dbReference type="Proteomes" id="UP000278475">
    <property type="component" value="Unassembled WGS sequence"/>
</dbReference>
<sequence length="171" mass="20070">MNSYLVLKPYREVSIKGIQVAPLPKGVYPSFPSHKLAEYVKAIIFYGGRRKKLNIYRLAPGNSCAYTIRGFSTKYLRLKSKDIWVKEDDVLYLKMVKHKRYPMSLDEVNLFLSALSFKDKVKIEEGDHYYRLVLPFKYSKLVTPNGFNEELIKAFVEMWVALYEGPLEFFY</sequence>
<gene>
    <name evidence="1" type="ORF">DRJ31_01785</name>
    <name evidence="2" type="ORF">DRJ33_02900</name>
</gene>
<organism evidence="2 3">
    <name type="scientific">Thermoproteota archaeon</name>
    <dbReference type="NCBI Taxonomy" id="2056631"/>
    <lineage>
        <taxon>Archaea</taxon>
        <taxon>Thermoproteota</taxon>
    </lineage>
</organism>
<proteinExistence type="predicted"/>
<protein>
    <submittedName>
        <fullName evidence="2">Uncharacterized protein</fullName>
    </submittedName>
</protein>
<reference evidence="3 4" key="1">
    <citation type="submission" date="2018-06" db="EMBL/GenBank/DDBJ databases">
        <title>Extensive metabolic versatility and redundancy in microbially diverse, dynamic hydrothermal sediments.</title>
        <authorList>
            <person name="Dombrowski N."/>
            <person name="Teske A."/>
            <person name="Baker B.J."/>
        </authorList>
    </citation>
    <scope>NUCLEOTIDE SEQUENCE [LARGE SCALE GENOMIC DNA]</scope>
    <source>
        <strain evidence="2">B34_G17</strain>
        <strain evidence="1">B66_G16</strain>
    </source>
</reference>